<proteinExistence type="predicted"/>
<dbReference type="OMA" id="WDSESKV"/>
<reference evidence="2" key="1">
    <citation type="submission" date="2025-08" db="UniProtKB">
        <authorList>
            <consortium name="Ensembl"/>
        </authorList>
    </citation>
    <scope>IDENTIFICATION</scope>
</reference>
<feature type="compositionally biased region" description="Polar residues" evidence="1">
    <location>
        <begin position="87"/>
        <end position="96"/>
    </location>
</feature>
<evidence type="ECO:0000313" key="2">
    <source>
        <dbReference type="Ensembl" id="ENSCGRP00001015161.1"/>
    </source>
</evidence>
<name>A0A8C2M846_CRIGR</name>
<dbReference type="AlphaFoldDB" id="A0A8C2M846"/>
<dbReference type="Proteomes" id="UP000694386">
    <property type="component" value="Unplaced"/>
</dbReference>
<reference evidence="2" key="2">
    <citation type="submission" date="2025-09" db="UniProtKB">
        <authorList>
            <consortium name="Ensembl"/>
        </authorList>
    </citation>
    <scope>IDENTIFICATION</scope>
</reference>
<accession>A0A8C2M846</accession>
<evidence type="ECO:0000256" key="1">
    <source>
        <dbReference type="SAM" id="MobiDB-lite"/>
    </source>
</evidence>
<organism evidence="2 3">
    <name type="scientific">Cricetulus griseus</name>
    <name type="common">Chinese hamster</name>
    <name type="synonym">Cricetulus barabensis griseus</name>
    <dbReference type="NCBI Taxonomy" id="10029"/>
    <lineage>
        <taxon>Eukaryota</taxon>
        <taxon>Metazoa</taxon>
        <taxon>Chordata</taxon>
        <taxon>Craniata</taxon>
        <taxon>Vertebrata</taxon>
        <taxon>Euteleostomi</taxon>
        <taxon>Mammalia</taxon>
        <taxon>Eutheria</taxon>
        <taxon>Euarchontoglires</taxon>
        <taxon>Glires</taxon>
        <taxon>Rodentia</taxon>
        <taxon>Myomorpha</taxon>
        <taxon>Muroidea</taxon>
        <taxon>Cricetidae</taxon>
        <taxon>Cricetinae</taxon>
        <taxon>Cricetulus</taxon>
    </lineage>
</organism>
<dbReference type="Pfam" id="PF15849">
    <property type="entry name" value="DUF4722"/>
    <property type="match status" value="1"/>
</dbReference>
<evidence type="ECO:0000313" key="3">
    <source>
        <dbReference type="Proteomes" id="UP000694386"/>
    </source>
</evidence>
<protein>
    <submittedName>
        <fullName evidence="2">RIKEN cDNA 1700011L22 gene</fullName>
    </submittedName>
</protein>
<sequence>MSHFFYLAPEILLPFSPLTSKEFEMIRRKARELWQEETQWSASSVTTYSGSYRQKQLDEATCNRLAQRAGQQQFEYKQTPLLGSSASITLPGQAGSQEAADGKGGLPDIARHSPGTQLNVKHKVAHQIWGSESPCPTLPCHRTFRKCVKPPKPGLELLMNYRSRGKKLLKQLQGQWDYESKPISSEDSEADQYPEYRKVSVFD</sequence>
<dbReference type="InterPro" id="IPR031708">
    <property type="entry name" value="DUF4722"/>
</dbReference>
<feature type="region of interest" description="Disordered" evidence="1">
    <location>
        <begin position="87"/>
        <end position="114"/>
    </location>
</feature>
<dbReference type="Ensembl" id="ENSCGRT00001019400.1">
    <property type="protein sequence ID" value="ENSCGRP00001015161.1"/>
    <property type="gene ID" value="ENSCGRG00001015849.1"/>
</dbReference>